<reference evidence="3" key="1">
    <citation type="submission" date="2022-12" db="EMBL/GenBank/DDBJ databases">
        <authorList>
            <person name="Petersen C."/>
        </authorList>
    </citation>
    <scope>NUCLEOTIDE SEQUENCE</scope>
    <source>
        <strain evidence="3">IBT 30728</strain>
    </source>
</reference>
<feature type="region of interest" description="Disordered" evidence="1">
    <location>
        <begin position="156"/>
        <end position="183"/>
    </location>
</feature>
<dbReference type="RefSeq" id="XP_056793482.1">
    <property type="nucleotide sequence ID" value="XM_056931451.1"/>
</dbReference>
<keyword evidence="4" id="KW-1185">Reference proteome</keyword>
<comment type="caution">
    <text evidence="3">The sequence shown here is derived from an EMBL/GenBank/DDBJ whole genome shotgun (WGS) entry which is preliminary data.</text>
</comment>
<accession>A0A9X0C021</accession>
<proteinExistence type="predicted"/>
<dbReference type="AlphaFoldDB" id="A0A9X0C021"/>
<evidence type="ECO:0000313" key="3">
    <source>
        <dbReference type="EMBL" id="KAJ5493102.1"/>
    </source>
</evidence>
<gene>
    <name evidence="3" type="ORF">N7539_001848</name>
</gene>
<feature type="region of interest" description="Disordered" evidence="1">
    <location>
        <begin position="289"/>
        <end position="344"/>
    </location>
</feature>
<feature type="region of interest" description="Disordered" evidence="1">
    <location>
        <begin position="96"/>
        <end position="134"/>
    </location>
</feature>
<feature type="signal peptide" evidence="2">
    <location>
        <begin position="1"/>
        <end position="18"/>
    </location>
</feature>
<organism evidence="3 4">
    <name type="scientific">Penicillium diatomitis</name>
    <dbReference type="NCBI Taxonomy" id="2819901"/>
    <lineage>
        <taxon>Eukaryota</taxon>
        <taxon>Fungi</taxon>
        <taxon>Dikarya</taxon>
        <taxon>Ascomycota</taxon>
        <taxon>Pezizomycotina</taxon>
        <taxon>Eurotiomycetes</taxon>
        <taxon>Eurotiomycetidae</taxon>
        <taxon>Eurotiales</taxon>
        <taxon>Aspergillaceae</taxon>
        <taxon>Penicillium</taxon>
    </lineage>
</organism>
<keyword evidence="2" id="KW-0732">Signal</keyword>
<protein>
    <submittedName>
        <fullName evidence="3">Uncharacterized protein</fullName>
    </submittedName>
</protein>
<dbReference type="Proteomes" id="UP001148312">
    <property type="component" value="Unassembled WGS sequence"/>
</dbReference>
<evidence type="ECO:0000313" key="4">
    <source>
        <dbReference type="Proteomes" id="UP001148312"/>
    </source>
</evidence>
<dbReference type="EMBL" id="JAPWDQ010000002">
    <property type="protein sequence ID" value="KAJ5493102.1"/>
    <property type="molecule type" value="Genomic_DNA"/>
</dbReference>
<feature type="compositionally biased region" description="Low complexity" evidence="1">
    <location>
        <begin position="98"/>
        <end position="134"/>
    </location>
</feature>
<feature type="chain" id="PRO_5040971538" evidence="2">
    <location>
        <begin position="19"/>
        <end position="377"/>
    </location>
</feature>
<feature type="compositionally biased region" description="Polar residues" evidence="1">
    <location>
        <begin position="292"/>
        <end position="316"/>
    </location>
</feature>
<name>A0A9X0C021_9EURO</name>
<sequence length="377" mass="38673">MFPLTAQLVVLSFMLAVAEFFYENGEHPRVDAFAQIAHAAANDPDMERIATLGIGLAIREIWGVEDAYFGLSGSPTTAKEVTSVIVSVDPTVSTTKISAAPTETSSETSTNTSATVTQVTSSVESAQTSHGSSTEVVVTRVTFTTESRGTSKVFITETLTETEPCSEGATSTPNDSIATSTSTSAPVRETLTKIETETLPCSSQCASTHTIVDSTTTEALKTGTAPVSTSSPFIAVSPVGTETLVKAGSCEDSDLCTSKKTTSIKVTSSLTLVHTAIGTQTSSGAGFLLTSGPASSKGSVESPQTGTHTATASSNHPGVGEHQPSSASSATVVPPTPNKAGVTSTSTAAFNAGNELEMSNELKNLILVVLAGFDMLL</sequence>
<evidence type="ECO:0000256" key="2">
    <source>
        <dbReference type="SAM" id="SignalP"/>
    </source>
</evidence>
<feature type="compositionally biased region" description="Low complexity" evidence="1">
    <location>
        <begin position="324"/>
        <end position="333"/>
    </location>
</feature>
<dbReference type="GeneID" id="81621700"/>
<reference evidence="3" key="2">
    <citation type="journal article" date="2023" name="IMA Fungus">
        <title>Comparative genomic study of the Penicillium genus elucidates a diverse pangenome and 15 lateral gene transfer events.</title>
        <authorList>
            <person name="Petersen C."/>
            <person name="Sorensen T."/>
            <person name="Nielsen M.R."/>
            <person name="Sondergaard T.E."/>
            <person name="Sorensen J.L."/>
            <person name="Fitzpatrick D.A."/>
            <person name="Frisvad J.C."/>
            <person name="Nielsen K.L."/>
        </authorList>
    </citation>
    <scope>NUCLEOTIDE SEQUENCE</scope>
    <source>
        <strain evidence="3">IBT 30728</strain>
    </source>
</reference>
<feature type="compositionally biased region" description="Polar residues" evidence="1">
    <location>
        <begin position="157"/>
        <end position="183"/>
    </location>
</feature>
<evidence type="ECO:0000256" key="1">
    <source>
        <dbReference type="SAM" id="MobiDB-lite"/>
    </source>
</evidence>